<feature type="binding site" evidence="6">
    <location>
        <position position="75"/>
    </location>
    <ligand>
        <name>S-adenosyl-L-methionine</name>
        <dbReference type="ChEBI" id="CHEBI:59789"/>
    </ligand>
</feature>
<protein>
    <recommendedName>
        <fullName evidence="9">S-adenosyl-L-methionine dependent methyltransferase</fullName>
    </recommendedName>
</protein>
<evidence type="ECO:0000256" key="3">
    <source>
        <dbReference type="ARBA" id="ARBA00022679"/>
    </source>
</evidence>
<feature type="binding site" evidence="6">
    <location>
        <position position="106"/>
    </location>
    <ligand>
        <name>S-adenosyl-L-methionine</name>
        <dbReference type="ChEBI" id="CHEBI:59789"/>
    </ligand>
</feature>
<sequence>MHPRNPYQTPLDFENLAESFPPLSVHLLKTQDGRPVIDFKSVEAQRRLTEALLHRDFGLKLSVPAGRLCPAVPNRLNYILWIQDLIQASVRYDELRPERTIGIDIGIGASAIYPLLACKLEPNWEFIGTEIDELSQQSALKNISQNELSSRIRVVKTSEHDPILLPLFQDDGVMYTFTMCNPPFYSSSDDVERSAEGKAFEPNGVCTGSDNEMIVEGGEAAFVRRIVDESVNVSTRCRWFTSMLGKLSSVTEVVQALRTHKVDNYAITELIQGQTRRWVIAWSFTDIRLPDSLARPTSDSLRQFLPLPNELQQPYQPTLDHISIRSALEGVLKNIDGVTFTELDSKDSPTSSPLWELLVKASRNSWSRSERRKKNAGNAATESKTIAGIPALSCTIREVSPLGPSSTIDGKSKLVLQCSWVRGRDRGLFESFWSHVSRKVGVALGGQS</sequence>
<dbReference type="InterPro" id="IPR010286">
    <property type="entry name" value="METTL16/RlmF"/>
</dbReference>
<accession>A0A0H2R9H7</accession>
<dbReference type="STRING" id="27342.A0A0H2R9H7"/>
<reference evidence="7 8" key="1">
    <citation type="submission" date="2015-04" db="EMBL/GenBank/DDBJ databases">
        <title>Complete genome sequence of Schizopora paradoxa KUC8140, a cosmopolitan wood degrader in East Asia.</title>
        <authorList>
            <consortium name="DOE Joint Genome Institute"/>
            <person name="Min B."/>
            <person name="Park H."/>
            <person name="Jang Y."/>
            <person name="Kim J.-J."/>
            <person name="Kim K.H."/>
            <person name="Pangilinan J."/>
            <person name="Lipzen A."/>
            <person name="Riley R."/>
            <person name="Grigoriev I.V."/>
            <person name="Spatafora J.W."/>
            <person name="Choi I.-G."/>
        </authorList>
    </citation>
    <scope>NUCLEOTIDE SEQUENCE [LARGE SCALE GENOMIC DNA]</scope>
    <source>
        <strain evidence="7 8">KUC8140</strain>
    </source>
</reference>
<dbReference type="PANTHER" id="PTHR13393:SF0">
    <property type="entry name" value="RNA N6-ADENOSINE-METHYLTRANSFERASE METTL16"/>
    <property type="match status" value="1"/>
</dbReference>
<gene>
    <name evidence="7" type="ORF">SCHPADRAFT_624344</name>
</gene>
<dbReference type="Gene3D" id="3.40.50.150">
    <property type="entry name" value="Vaccinia Virus protein VP39"/>
    <property type="match status" value="1"/>
</dbReference>
<evidence type="ECO:0008006" key="9">
    <source>
        <dbReference type="Google" id="ProtNLM"/>
    </source>
</evidence>
<dbReference type="GO" id="GO:0008168">
    <property type="term" value="F:methyltransferase activity"/>
    <property type="evidence" value="ECO:0007669"/>
    <property type="project" value="UniProtKB-KW"/>
</dbReference>
<dbReference type="AlphaFoldDB" id="A0A0H2R9H7"/>
<dbReference type="SUPFAM" id="SSF53335">
    <property type="entry name" value="S-adenosyl-L-methionine-dependent methyltransferases"/>
    <property type="match status" value="1"/>
</dbReference>
<dbReference type="GO" id="GO:0005634">
    <property type="term" value="C:nucleus"/>
    <property type="evidence" value="ECO:0007669"/>
    <property type="project" value="TreeGrafter"/>
</dbReference>
<evidence type="ECO:0000256" key="5">
    <source>
        <dbReference type="PIRNR" id="PIRNR037350"/>
    </source>
</evidence>
<keyword evidence="2 5" id="KW-0489">Methyltransferase</keyword>
<dbReference type="InterPro" id="IPR017182">
    <property type="entry name" value="METTL16/PsiM"/>
</dbReference>
<feature type="binding site" evidence="6">
    <location>
        <position position="181"/>
    </location>
    <ligand>
        <name>S-adenosyl-L-methionine</name>
        <dbReference type="ChEBI" id="CHEBI:59789"/>
    </ligand>
</feature>
<keyword evidence="4 6" id="KW-0949">S-adenosyl-L-methionine</keyword>
<comment type="similarity">
    <text evidence="1 5">Belongs to the methyltransferase superfamily. METTL16/RlmF family.</text>
</comment>
<organism evidence="7 8">
    <name type="scientific">Schizopora paradoxa</name>
    <dbReference type="NCBI Taxonomy" id="27342"/>
    <lineage>
        <taxon>Eukaryota</taxon>
        <taxon>Fungi</taxon>
        <taxon>Dikarya</taxon>
        <taxon>Basidiomycota</taxon>
        <taxon>Agaricomycotina</taxon>
        <taxon>Agaricomycetes</taxon>
        <taxon>Hymenochaetales</taxon>
        <taxon>Schizoporaceae</taxon>
        <taxon>Schizopora</taxon>
    </lineage>
</organism>
<evidence type="ECO:0000256" key="6">
    <source>
        <dbReference type="PIRSR" id="PIRSR037350-1"/>
    </source>
</evidence>
<evidence type="ECO:0000313" key="7">
    <source>
        <dbReference type="EMBL" id="KLO08027.1"/>
    </source>
</evidence>
<keyword evidence="8" id="KW-1185">Reference proteome</keyword>
<dbReference type="PIRSF" id="PIRSF037350">
    <property type="entry name" value="Mtase_ZK1128_prd"/>
    <property type="match status" value="1"/>
</dbReference>
<dbReference type="EMBL" id="KQ086109">
    <property type="protein sequence ID" value="KLO08027.1"/>
    <property type="molecule type" value="Genomic_DNA"/>
</dbReference>
<proteinExistence type="inferred from homology"/>
<feature type="binding site" evidence="6">
    <location>
        <position position="130"/>
    </location>
    <ligand>
        <name>S-adenosyl-L-methionine</name>
        <dbReference type="ChEBI" id="CHEBI:59789"/>
    </ligand>
</feature>
<evidence type="ECO:0000256" key="2">
    <source>
        <dbReference type="ARBA" id="ARBA00022603"/>
    </source>
</evidence>
<keyword evidence="3 5" id="KW-0808">Transferase</keyword>
<name>A0A0H2R9H7_9AGAM</name>
<dbReference type="Proteomes" id="UP000053477">
    <property type="component" value="Unassembled WGS sequence"/>
</dbReference>
<dbReference type="Pfam" id="PF05971">
    <property type="entry name" value="Methyltransf_10"/>
    <property type="match status" value="1"/>
</dbReference>
<evidence type="ECO:0000256" key="1">
    <source>
        <dbReference type="ARBA" id="ARBA00005878"/>
    </source>
</evidence>
<evidence type="ECO:0000313" key="8">
    <source>
        <dbReference type="Proteomes" id="UP000053477"/>
    </source>
</evidence>
<dbReference type="PANTHER" id="PTHR13393">
    <property type="entry name" value="SAM-DEPENDENT METHYLTRANSFERASE"/>
    <property type="match status" value="1"/>
</dbReference>
<dbReference type="FunCoup" id="A0A0H2R9H7">
    <property type="interactions" value="245"/>
</dbReference>
<dbReference type="OrthoDB" id="514248at2759"/>
<dbReference type="GO" id="GO:0070475">
    <property type="term" value="P:rRNA base methylation"/>
    <property type="evidence" value="ECO:0007669"/>
    <property type="project" value="TreeGrafter"/>
</dbReference>
<dbReference type="InParanoid" id="A0A0H2R9H7"/>
<evidence type="ECO:0000256" key="4">
    <source>
        <dbReference type="ARBA" id="ARBA00022691"/>
    </source>
</evidence>
<dbReference type="InterPro" id="IPR029063">
    <property type="entry name" value="SAM-dependent_MTases_sf"/>
</dbReference>